<evidence type="ECO:0000313" key="3">
    <source>
        <dbReference type="EMBL" id="MDA0635459.1"/>
    </source>
</evidence>
<evidence type="ECO:0000256" key="1">
    <source>
        <dbReference type="ARBA" id="ARBA00006484"/>
    </source>
</evidence>
<dbReference type="InterPro" id="IPR036291">
    <property type="entry name" value="NAD(P)-bd_dom_sf"/>
</dbReference>
<dbReference type="Pfam" id="PF00106">
    <property type="entry name" value="adh_short"/>
    <property type="match status" value="1"/>
</dbReference>
<comment type="similarity">
    <text evidence="1">Belongs to the short-chain dehydrogenases/reductases (SDR) family.</text>
</comment>
<dbReference type="RefSeq" id="WP_270156327.1">
    <property type="nucleotide sequence ID" value="NZ_JAPNNL010000071.1"/>
</dbReference>
<dbReference type="EMBL" id="JAPNNL010000071">
    <property type="protein sequence ID" value="MDA0635459.1"/>
    <property type="molecule type" value="Genomic_DNA"/>
</dbReference>
<dbReference type="PANTHER" id="PTHR24320">
    <property type="entry name" value="RETINOL DEHYDROGENASE"/>
    <property type="match status" value="1"/>
</dbReference>
<dbReference type="SUPFAM" id="SSF51735">
    <property type="entry name" value="NAD(P)-binding Rossmann-fold domains"/>
    <property type="match status" value="1"/>
</dbReference>
<gene>
    <name evidence="3" type="ORF">OUY22_18720</name>
</gene>
<comment type="caution">
    <text evidence="3">The sequence shown here is derived from an EMBL/GenBank/DDBJ whole genome shotgun (WGS) entry which is preliminary data.</text>
</comment>
<evidence type="ECO:0000256" key="2">
    <source>
        <dbReference type="ARBA" id="ARBA00023002"/>
    </source>
</evidence>
<proteinExistence type="inferred from homology"/>
<evidence type="ECO:0000313" key="4">
    <source>
        <dbReference type="Proteomes" id="UP001144036"/>
    </source>
</evidence>
<accession>A0ABT4SE38</accession>
<dbReference type="PANTHER" id="PTHR24320:SF148">
    <property type="entry name" value="NAD(P)-BINDING ROSSMANN-FOLD SUPERFAMILY PROTEIN"/>
    <property type="match status" value="1"/>
</dbReference>
<dbReference type="Proteomes" id="UP001144036">
    <property type="component" value="Unassembled WGS sequence"/>
</dbReference>
<dbReference type="Gene3D" id="3.40.50.720">
    <property type="entry name" value="NAD(P)-binding Rossmann-like Domain"/>
    <property type="match status" value="1"/>
</dbReference>
<reference evidence="3" key="1">
    <citation type="submission" date="2022-11" db="EMBL/GenBank/DDBJ databases">
        <title>Nonomuraea corallina sp. nov., a new species of the genus Nonomuraea isolated from sea side sediment in Thai sea.</title>
        <authorList>
            <person name="Ngamcharungchit C."/>
            <person name="Matsumoto A."/>
            <person name="Suriyachadkun C."/>
            <person name="Panbangred W."/>
            <person name="Inahashi Y."/>
            <person name="Intra B."/>
        </authorList>
    </citation>
    <scope>NUCLEOTIDE SEQUENCE</scope>
    <source>
        <strain evidence="3">MCN248</strain>
    </source>
</reference>
<name>A0ABT4SE38_9ACTN</name>
<protein>
    <submittedName>
        <fullName evidence="3">SDR family NAD(P)-dependent oxidoreductase</fullName>
    </submittedName>
</protein>
<organism evidence="3 4">
    <name type="scientific">Nonomuraea corallina</name>
    <dbReference type="NCBI Taxonomy" id="2989783"/>
    <lineage>
        <taxon>Bacteria</taxon>
        <taxon>Bacillati</taxon>
        <taxon>Actinomycetota</taxon>
        <taxon>Actinomycetes</taxon>
        <taxon>Streptosporangiales</taxon>
        <taxon>Streptosporangiaceae</taxon>
        <taxon>Nonomuraea</taxon>
    </lineage>
</organism>
<sequence>MPLDLAQLDSVRAFAASVRERLGGGPVDALVCNAGVVLPEAGGRTVDGFETTFAVNHLAHYLLSRLLLPVLADGARIVLTTSGAHDPATRAGLRRTYASLRRARLTWPDPSELARGDEPAQALWRDSAELVGLPE</sequence>
<keyword evidence="2" id="KW-0560">Oxidoreductase</keyword>
<keyword evidence="4" id="KW-1185">Reference proteome</keyword>
<dbReference type="InterPro" id="IPR002347">
    <property type="entry name" value="SDR_fam"/>
</dbReference>